<comment type="similarity">
    <text evidence="1">Belongs to the peptidase S1C family.</text>
</comment>
<dbReference type="RefSeq" id="WP_015220562.1">
    <property type="nucleotide sequence ID" value="NC_019776.1"/>
</dbReference>
<name>K9Z8D4_CYAAP</name>
<dbReference type="EC" id="3.4.21.108" evidence="5"/>
<dbReference type="PROSITE" id="PS50106">
    <property type="entry name" value="PDZ"/>
    <property type="match status" value="1"/>
</dbReference>
<feature type="domain" description="PDZ" evidence="4">
    <location>
        <begin position="302"/>
        <end position="370"/>
    </location>
</feature>
<dbReference type="AlphaFoldDB" id="K9Z8D4"/>
<evidence type="ECO:0000256" key="3">
    <source>
        <dbReference type="ARBA" id="ARBA00022801"/>
    </source>
</evidence>
<gene>
    <name evidence="5" type="ordered locus">Cyan10605_2772</name>
</gene>
<dbReference type="Gene3D" id="2.30.42.10">
    <property type="match status" value="1"/>
</dbReference>
<sequence precursor="true">MNKLISQIFVSSSLLIMGTALGVWGSRQLATLNQSSVSDTIPPETSLQPVANSVFPPFKQSSPQKQGNFNFISEVAQKVGPAVVRIEATRQVSFNNSENFEHPLFKHFFPEQIPFERTERGTGSGFIVSDDGLIMTNAHVVEGTSFVSVLLPSGKTYEGRVLGIDSMTDVAVVKITAENLPTVILGKAKNLIIGEWAIAIGNPLGLDNTVTVGIISAKDRSSSEVGVSDKRVKFIQTDAAINPGNSGGPLLNARGEVIGINTAIRADAQGLGFAIPIETASRIAEQLYTTGKASHPYIGIQMITLNQDTIKNDNIPQNLGFENVPEKGVLVVKVMENSPASQAGFLPGDVINNVNNIEVLTAQDVQEQVEISTIGEVIPIRIDRQGKFITLKVYPAEFPIE</sequence>
<dbReference type="Pfam" id="PF13365">
    <property type="entry name" value="Trypsin_2"/>
    <property type="match status" value="1"/>
</dbReference>
<dbReference type="InterPro" id="IPR001478">
    <property type="entry name" value="PDZ"/>
</dbReference>
<evidence type="ECO:0000313" key="6">
    <source>
        <dbReference type="Proteomes" id="UP000010480"/>
    </source>
</evidence>
<dbReference type="EMBL" id="CP003947">
    <property type="protein sequence ID" value="AFZ54840.1"/>
    <property type="molecule type" value="Genomic_DNA"/>
</dbReference>
<dbReference type="GO" id="GO:0006508">
    <property type="term" value="P:proteolysis"/>
    <property type="evidence" value="ECO:0007669"/>
    <property type="project" value="UniProtKB-KW"/>
</dbReference>
<dbReference type="InterPro" id="IPR009003">
    <property type="entry name" value="Peptidase_S1_PA"/>
</dbReference>
<evidence type="ECO:0000313" key="5">
    <source>
        <dbReference type="EMBL" id="AFZ54840.1"/>
    </source>
</evidence>
<keyword evidence="6" id="KW-1185">Reference proteome</keyword>
<dbReference type="HOGENOM" id="CLU_020120_1_2_3"/>
<dbReference type="InterPro" id="IPR048172">
    <property type="entry name" value="HhoA_HhoB_HtrA-like"/>
</dbReference>
<dbReference type="Gene3D" id="2.40.10.120">
    <property type="match status" value="1"/>
</dbReference>
<organism evidence="5 6">
    <name type="scientific">Cyanobacterium aponinum (strain PCC 10605)</name>
    <dbReference type="NCBI Taxonomy" id="755178"/>
    <lineage>
        <taxon>Bacteria</taxon>
        <taxon>Bacillati</taxon>
        <taxon>Cyanobacteriota</taxon>
        <taxon>Cyanophyceae</taxon>
        <taxon>Oscillatoriophycideae</taxon>
        <taxon>Chroococcales</taxon>
        <taxon>Geminocystaceae</taxon>
        <taxon>Cyanobacterium</taxon>
    </lineage>
</organism>
<dbReference type="GO" id="GO:0004252">
    <property type="term" value="F:serine-type endopeptidase activity"/>
    <property type="evidence" value="ECO:0007669"/>
    <property type="project" value="InterPro"/>
</dbReference>
<keyword evidence="3 5" id="KW-0378">Hydrolase</keyword>
<dbReference type="PANTHER" id="PTHR22939">
    <property type="entry name" value="SERINE PROTEASE FAMILY S1C HTRA-RELATED"/>
    <property type="match status" value="1"/>
</dbReference>
<dbReference type="PANTHER" id="PTHR22939:SF129">
    <property type="entry name" value="SERINE PROTEASE HTRA2, MITOCHONDRIAL"/>
    <property type="match status" value="1"/>
</dbReference>
<dbReference type="Proteomes" id="UP000010480">
    <property type="component" value="Chromosome"/>
</dbReference>
<dbReference type="SMART" id="SM00228">
    <property type="entry name" value="PDZ"/>
    <property type="match status" value="1"/>
</dbReference>
<dbReference type="OrthoDB" id="9807133at2"/>
<evidence type="ECO:0000256" key="1">
    <source>
        <dbReference type="ARBA" id="ARBA00010541"/>
    </source>
</evidence>
<keyword evidence="2" id="KW-0645">Protease</keyword>
<dbReference type="InterPro" id="IPR001940">
    <property type="entry name" value="Peptidase_S1C"/>
</dbReference>
<dbReference type="SUPFAM" id="SSF50494">
    <property type="entry name" value="Trypsin-like serine proteases"/>
    <property type="match status" value="1"/>
</dbReference>
<accession>K9Z8D4</accession>
<dbReference type="eggNOG" id="COG0265">
    <property type="taxonomic scope" value="Bacteria"/>
</dbReference>
<evidence type="ECO:0000259" key="4">
    <source>
        <dbReference type="PROSITE" id="PS50106"/>
    </source>
</evidence>
<dbReference type="Pfam" id="PF13180">
    <property type="entry name" value="PDZ_2"/>
    <property type="match status" value="1"/>
</dbReference>
<reference evidence="6" key="1">
    <citation type="journal article" date="2013" name="Proc. Natl. Acad. Sci. U.S.A.">
        <title>Improving the coverage of the cyanobacterial phylum using diversity-driven genome sequencing.</title>
        <authorList>
            <person name="Shih P.M."/>
            <person name="Wu D."/>
            <person name="Latifi A."/>
            <person name="Axen S.D."/>
            <person name="Fewer D.P."/>
            <person name="Talla E."/>
            <person name="Calteau A."/>
            <person name="Cai F."/>
            <person name="Tandeau de Marsac N."/>
            <person name="Rippka R."/>
            <person name="Herdman M."/>
            <person name="Sivonen K."/>
            <person name="Coursin T."/>
            <person name="Laurent T."/>
            <person name="Goodwin L."/>
            <person name="Nolan M."/>
            <person name="Davenport K.W."/>
            <person name="Han C.S."/>
            <person name="Rubin E.M."/>
            <person name="Eisen J.A."/>
            <person name="Woyke T."/>
            <person name="Gugger M."/>
            <person name="Kerfeld C.A."/>
        </authorList>
    </citation>
    <scope>NUCLEOTIDE SEQUENCE [LARGE SCALE GENOMIC DNA]</scope>
    <source>
        <strain evidence="6">PCC 10605</strain>
    </source>
</reference>
<dbReference type="InterPro" id="IPR036034">
    <property type="entry name" value="PDZ_sf"/>
</dbReference>
<proteinExistence type="inferred from homology"/>
<protein>
    <submittedName>
        <fullName evidence="5">HtrA2 peptidase</fullName>
        <ecNumber evidence="5">3.4.21.108</ecNumber>
    </submittedName>
</protein>
<dbReference type="NCBIfam" id="NF041521">
    <property type="entry name" value="HhoA_HhoB_HtrA"/>
    <property type="match status" value="1"/>
</dbReference>
<dbReference type="SUPFAM" id="SSF50156">
    <property type="entry name" value="PDZ domain-like"/>
    <property type="match status" value="1"/>
</dbReference>
<dbReference type="KEGG" id="can:Cyan10605_2772"/>
<dbReference type="PRINTS" id="PR00834">
    <property type="entry name" value="PROTEASES2C"/>
</dbReference>
<evidence type="ECO:0000256" key="2">
    <source>
        <dbReference type="ARBA" id="ARBA00022670"/>
    </source>
</evidence>
<dbReference type="STRING" id="755178.Cyan10605_2772"/>